<evidence type="ECO:0000259" key="11">
    <source>
        <dbReference type="PROSITE" id="PS50011"/>
    </source>
</evidence>
<comment type="caution">
    <text evidence="12">The sequence shown here is derived from an EMBL/GenBank/DDBJ whole genome shotgun (WGS) entry which is preliminary data.</text>
</comment>
<dbReference type="GO" id="GO:0005737">
    <property type="term" value="C:cytoplasm"/>
    <property type="evidence" value="ECO:0007669"/>
    <property type="project" value="TreeGrafter"/>
</dbReference>
<dbReference type="EC" id="2.7.11.22" evidence="2"/>
<feature type="domain" description="Protein kinase" evidence="11">
    <location>
        <begin position="109"/>
        <end position="392"/>
    </location>
</feature>
<keyword evidence="7" id="KW-0418">Kinase</keyword>
<dbReference type="GO" id="GO:0005524">
    <property type="term" value="F:ATP binding"/>
    <property type="evidence" value="ECO:0007669"/>
    <property type="project" value="UniProtKB-KW"/>
</dbReference>
<dbReference type="GO" id="GO:0005634">
    <property type="term" value="C:nucleus"/>
    <property type="evidence" value="ECO:0007669"/>
    <property type="project" value="TreeGrafter"/>
</dbReference>
<dbReference type="PROSITE" id="PS50011">
    <property type="entry name" value="PROTEIN_KINASE_DOM"/>
    <property type="match status" value="1"/>
</dbReference>
<dbReference type="GO" id="GO:0010468">
    <property type="term" value="P:regulation of gene expression"/>
    <property type="evidence" value="ECO:0007669"/>
    <property type="project" value="TreeGrafter"/>
</dbReference>
<dbReference type="GO" id="GO:0007165">
    <property type="term" value="P:signal transduction"/>
    <property type="evidence" value="ECO:0007669"/>
    <property type="project" value="TreeGrafter"/>
</dbReference>
<evidence type="ECO:0000313" key="13">
    <source>
        <dbReference type="Proteomes" id="UP001055712"/>
    </source>
</evidence>
<evidence type="ECO:0000256" key="10">
    <source>
        <dbReference type="ARBA" id="ARBA00048367"/>
    </source>
</evidence>
<dbReference type="PROSITE" id="PS00108">
    <property type="entry name" value="PROTEIN_KINASE_ST"/>
    <property type="match status" value="1"/>
</dbReference>
<dbReference type="FunFam" id="1.10.510.10:FF:000574">
    <property type="entry name" value="Cell division related protein kinase 2"/>
    <property type="match status" value="1"/>
</dbReference>
<organism evidence="12 13">
    <name type="scientific">Chlorella vulgaris</name>
    <name type="common">Green alga</name>
    <dbReference type="NCBI Taxonomy" id="3077"/>
    <lineage>
        <taxon>Eukaryota</taxon>
        <taxon>Viridiplantae</taxon>
        <taxon>Chlorophyta</taxon>
        <taxon>core chlorophytes</taxon>
        <taxon>Trebouxiophyceae</taxon>
        <taxon>Chlorellales</taxon>
        <taxon>Chlorellaceae</taxon>
        <taxon>Chlorella clade</taxon>
        <taxon>Chlorella</taxon>
    </lineage>
</organism>
<dbReference type="GO" id="GO:0030332">
    <property type="term" value="F:cyclin binding"/>
    <property type="evidence" value="ECO:0007669"/>
    <property type="project" value="TreeGrafter"/>
</dbReference>
<sequence>MLPAPQDANHTSGSSKALLAFIHALESRCGIFTSAECHCILARFAAAAVAEAVGCGGAATGAKSDVVCGASRLRETLAAFGWDGEAFVQRNGNPLDLPRLAARLKALLFVGLRQQGCGTYSTVFRARSRVSGKSVALKRMKLDGREEGVPTTALREVSMLRQLAECPHIVQLEDVLWDQRSLYLVMEMLSCDLREHLDSDPTARSLPSIKSMMYQTIKGVKHAHAHRVIHRDIKPQNLLLDRRSGCIKVADFGLARTITPPARAYTHEVVTLLYRAPEILLGSPVYSTPVDVWSLGCVLAELATGEPLFLGDSEIGQLLTIFQVLGTPCKDEWPGVDALPDWMEGFPSWRARDLAEVVPQLDELGVDLLRQMLRYDPSSRIRCREALAHPWFDDVSEAEEARGRSVLQMVQDQRRERLERVEAAVAAYSHLTEPEGPSTPSELLSPLCSAQSVVTLPG</sequence>
<comment type="catalytic activity">
    <reaction evidence="10">
        <text>L-seryl-[protein] + ATP = O-phospho-L-seryl-[protein] + ADP + H(+)</text>
        <dbReference type="Rhea" id="RHEA:17989"/>
        <dbReference type="Rhea" id="RHEA-COMP:9863"/>
        <dbReference type="Rhea" id="RHEA-COMP:11604"/>
        <dbReference type="ChEBI" id="CHEBI:15378"/>
        <dbReference type="ChEBI" id="CHEBI:29999"/>
        <dbReference type="ChEBI" id="CHEBI:30616"/>
        <dbReference type="ChEBI" id="CHEBI:83421"/>
        <dbReference type="ChEBI" id="CHEBI:456216"/>
        <dbReference type="EC" id="2.7.11.22"/>
    </reaction>
</comment>
<keyword evidence="6" id="KW-0547">Nucleotide-binding</keyword>
<dbReference type="Gene3D" id="1.10.510.10">
    <property type="entry name" value="Transferase(Phosphotransferase) domain 1"/>
    <property type="match status" value="1"/>
</dbReference>
<evidence type="ECO:0000256" key="7">
    <source>
        <dbReference type="ARBA" id="ARBA00022777"/>
    </source>
</evidence>
<dbReference type="Proteomes" id="UP001055712">
    <property type="component" value="Unassembled WGS sequence"/>
</dbReference>
<dbReference type="GO" id="GO:0010389">
    <property type="term" value="P:regulation of G2/M transition of mitotic cell cycle"/>
    <property type="evidence" value="ECO:0007669"/>
    <property type="project" value="TreeGrafter"/>
</dbReference>
<dbReference type="GO" id="GO:0051445">
    <property type="term" value="P:regulation of meiotic cell cycle"/>
    <property type="evidence" value="ECO:0007669"/>
    <property type="project" value="TreeGrafter"/>
</dbReference>
<evidence type="ECO:0000256" key="3">
    <source>
        <dbReference type="ARBA" id="ARBA00022527"/>
    </source>
</evidence>
<evidence type="ECO:0000256" key="8">
    <source>
        <dbReference type="ARBA" id="ARBA00022840"/>
    </source>
</evidence>
<keyword evidence="13" id="KW-1185">Reference proteome</keyword>
<name>A0A9D4Z177_CHLVU</name>
<keyword evidence="8" id="KW-0067">ATP-binding</keyword>
<dbReference type="InterPro" id="IPR050108">
    <property type="entry name" value="CDK"/>
</dbReference>
<accession>A0A9D4Z177</accession>
<keyword evidence="5" id="KW-0808">Transferase</keyword>
<evidence type="ECO:0000256" key="6">
    <source>
        <dbReference type="ARBA" id="ARBA00022741"/>
    </source>
</evidence>
<dbReference type="GO" id="GO:0000307">
    <property type="term" value="C:cyclin-dependent protein kinase holoenzyme complex"/>
    <property type="evidence" value="ECO:0007669"/>
    <property type="project" value="TreeGrafter"/>
</dbReference>
<dbReference type="SUPFAM" id="SSF56112">
    <property type="entry name" value="Protein kinase-like (PK-like)"/>
    <property type="match status" value="1"/>
</dbReference>
<protein>
    <recommendedName>
        <fullName evidence="2">cyclin-dependent kinase</fullName>
        <ecNumber evidence="2">2.7.11.22</ecNumber>
    </recommendedName>
</protein>
<dbReference type="Gene3D" id="3.30.200.20">
    <property type="entry name" value="Phosphorylase Kinase, domain 1"/>
    <property type="match status" value="1"/>
</dbReference>
<dbReference type="OrthoDB" id="1732493at2759"/>
<dbReference type="SMART" id="SM00220">
    <property type="entry name" value="S_TKc"/>
    <property type="match status" value="1"/>
</dbReference>
<dbReference type="InterPro" id="IPR011009">
    <property type="entry name" value="Kinase-like_dom_sf"/>
</dbReference>
<evidence type="ECO:0000256" key="2">
    <source>
        <dbReference type="ARBA" id="ARBA00012425"/>
    </source>
</evidence>
<evidence type="ECO:0000313" key="12">
    <source>
        <dbReference type="EMBL" id="KAI3437619.1"/>
    </source>
</evidence>
<comment type="similarity">
    <text evidence="1">Belongs to the protein kinase superfamily. CMGC Ser/Thr protein kinase family. CDC2/CDKX subfamily.</text>
</comment>
<evidence type="ECO:0000256" key="9">
    <source>
        <dbReference type="ARBA" id="ARBA00047811"/>
    </source>
</evidence>
<dbReference type="Pfam" id="PF00069">
    <property type="entry name" value="Pkinase"/>
    <property type="match status" value="1"/>
</dbReference>
<dbReference type="GO" id="GO:0000082">
    <property type="term" value="P:G1/S transition of mitotic cell cycle"/>
    <property type="evidence" value="ECO:0007669"/>
    <property type="project" value="TreeGrafter"/>
</dbReference>
<keyword evidence="4" id="KW-0597">Phosphoprotein</keyword>
<dbReference type="GO" id="GO:0004693">
    <property type="term" value="F:cyclin-dependent protein serine/threonine kinase activity"/>
    <property type="evidence" value="ECO:0007669"/>
    <property type="project" value="UniProtKB-EC"/>
</dbReference>
<keyword evidence="3" id="KW-0723">Serine/threonine-protein kinase</keyword>
<dbReference type="PANTHER" id="PTHR24056">
    <property type="entry name" value="CELL DIVISION PROTEIN KINASE"/>
    <property type="match status" value="1"/>
</dbReference>
<dbReference type="InterPro" id="IPR008271">
    <property type="entry name" value="Ser/Thr_kinase_AS"/>
</dbReference>
<dbReference type="AlphaFoldDB" id="A0A9D4Z177"/>
<comment type="catalytic activity">
    <reaction evidence="9">
        <text>L-threonyl-[protein] + ATP = O-phospho-L-threonyl-[protein] + ADP + H(+)</text>
        <dbReference type="Rhea" id="RHEA:46608"/>
        <dbReference type="Rhea" id="RHEA-COMP:11060"/>
        <dbReference type="Rhea" id="RHEA-COMP:11605"/>
        <dbReference type="ChEBI" id="CHEBI:15378"/>
        <dbReference type="ChEBI" id="CHEBI:30013"/>
        <dbReference type="ChEBI" id="CHEBI:30616"/>
        <dbReference type="ChEBI" id="CHEBI:61977"/>
        <dbReference type="ChEBI" id="CHEBI:456216"/>
        <dbReference type="EC" id="2.7.11.22"/>
    </reaction>
</comment>
<evidence type="ECO:0000256" key="5">
    <source>
        <dbReference type="ARBA" id="ARBA00022679"/>
    </source>
</evidence>
<proteinExistence type="inferred from homology"/>
<reference evidence="12" key="1">
    <citation type="journal article" date="2019" name="Plant J.">
        <title>Chlorella vulgaris genome assembly and annotation reveals the molecular basis for metabolic acclimation to high light conditions.</title>
        <authorList>
            <person name="Cecchin M."/>
            <person name="Marcolungo L."/>
            <person name="Rossato M."/>
            <person name="Girolomoni L."/>
            <person name="Cosentino E."/>
            <person name="Cuine S."/>
            <person name="Li-Beisson Y."/>
            <person name="Delledonne M."/>
            <person name="Ballottari M."/>
        </authorList>
    </citation>
    <scope>NUCLEOTIDE SEQUENCE</scope>
    <source>
        <strain evidence="12">211/11P</strain>
    </source>
</reference>
<evidence type="ECO:0000256" key="1">
    <source>
        <dbReference type="ARBA" id="ARBA00006485"/>
    </source>
</evidence>
<dbReference type="InterPro" id="IPR000719">
    <property type="entry name" value="Prot_kinase_dom"/>
</dbReference>
<evidence type="ECO:0000256" key="4">
    <source>
        <dbReference type="ARBA" id="ARBA00022553"/>
    </source>
</evidence>
<reference evidence="12" key="2">
    <citation type="submission" date="2020-11" db="EMBL/GenBank/DDBJ databases">
        <authorList>
            <person name="Cecchin M."/>
            <person name="Marcolungo L."/>
            <person name="Rossato M."/>
            <person name="Girolomoni L."/>
            <person name="Cosentino E."/>
            <person name="Cuine S."/>
            <person name="Li-Beisson Y."/>
            <person name="Delledonne M."/>
            <person name="Ballottari M."/>
        </authorList>
    </citation>
    <scope>NUCLEOTIDE SEQUENCE</scope>
    <source>
        <strain evidence="12">211/11P</strain>
        <tissue evidence="12">Whole cell</tissue>
    </source>
</reference>
<gene>
    <name evidence="12" type="ORF">D9Q98_000071</name>
</gene>
<dbReference type="PANTHER" id="PTHR24056:SF548">
    <property type="entry name" value="CYCLIN-DEPENDENT KINASE A-1"/>
    <property type="match status" value="1"/>
</dbReference>
<dbReference type="CDD" id="cd07829">
    <property type="entry name" value="STKc_CDK_like"/>
    <property type="match status" value="1"/>
</dbReference>
<dbReference type="EMBL" id="SIDB01000001">
    <property type="protein sequence ID" value="KAI3437619.1"/>
    <property type="molecule type" value="Genomic_DNA"/>
</dbReference>